<proteinExistence type="predicted"/>
<dbReference type="PROSITE" id="PS00678">
    <property type="entry name" value="WD_REPEATS_1"/>
    <property type="match status" value="2"/>
</dbReference>
<feature type="repeat" description="WD" evidence="3">
    <location>
        <begin position="366"/>
        <end position="387"/>
    </location>
</feature>
<keyword evidence="2" id="KW-0677">Repeat</keyword>
<keyword evidence="6" id="KW-1185">Reference proteome</keyword>
<dbReference type="Gene3D" id="2.130.10.10">
    <property type="entry name" value="YVTN repeat-like/Quinoprotein amine dehydrogenase"/>
    <property type="match status" value="2"/>
</dbReference>
<dbReference type="PANTHER" id="PTHR22847">
    <property type="entry name" value="WD40 REPEAT PROTEIN"/>
    <property type="match status" value="1"/>
</dbReference>
<dbReference type="PROSITE" id="PS50294">
    <property type="entry name" value="WD_REPEATS_REGION"/>
    <property type="match status" value="1"/>
</dbReference>
<feature type="region of interest" description="Disordered" evidence="4">
    <location>
        <begin position="106"/>
        <end position="135"/>
    </location>
</feature>
<gene>
    <name evidence="5" type="ORF">ACFP2T_47700</name>
</gene>
<dbReference type="InterPro" id="IPR015943">
    <property type="entry name" value="WD40/YVTN_repeat-like_dom_sf"/>
</dbReference>
<evidence type="ECO:0000313" key="5">
    <source>
        <dbReference type="EMBL" id="MFC6023825.1"/>
    </source>
</evidence>
<protein>
    <submittedName>
        <fullName evidence="5">WD40 repeat domain-containing protein</fullName>
    </submittedName>
</protein>
<organism evidence="5 6">
    <name type="scientific">Plantactinospora solaniradicis</name>
    <dbReference type="NCBI Taxonomy" id="1723736"/>
    <lineage>
        <taxon>Bacteria</taxon>
        <taxon>Bacillati</taxon>
        <taxon>Actinomycetota</taxon>
        <taxon>Actinomycetes</taxon>
        <taxon>Micromonosporales</taxon>
        <taxon>Micromonosporaceae</taxon>
        <taxon>Plantactinospora</taxon>
    </lineage>
</organism>
<dbReference type="InterPro" id="IPR036322">
    <property type="entry name" value="WD40_repeat_dom_sf"/>
</dbReference>
<dbReference type="InterPro" id="IPR001680">
    <property type="entry name" value="WD40_rpt"/>
</dbReference>
<evidence type="ECO:0000256" key="3">
    <source>
        <dbReference type="PROSITE-ProRule" id="PRU00221"/>
    </source>
</evidence>
<dbReference type="InterPro" id="IPR020472">
    <property type="entry name" value="WD40_PAC1"/>
</dbReference>
<dbReference type="PANTHER" id="PTHR22847:SF637">
    <property type="entry name" value="WD REPEAT DOMAIN 5B"/>
    <property type="match status" value="1"/>
</dbReference>
<name>A0ABW1KR46_9ACTN</name>
<dbReference type="EMBL" id="JBHSPR010000129">
    <property type="protein sequence ID" value="MFC6023825.1"/>
    <property type="molecule type" value="Genomic_DNA"/>
</dbReference>
<dbReference type="Proteomes" id="UP001596203">
    <property type="component" value="Unassembled WGS sequence"/>
</dbReference>
<dbReference type="SUPFAM" id="SSF50978">
    <property type="entry name" value="WD40 repeat-like"/>
    <property type="match status" value="1"/>
</dbReference>
<dbReference type="CDD" id="cd00200">
    <property type="entry name" value="WD40"/>
    <property type="match status" value="1"/>
</dbReference>
<feature type="repeat" description="WD" evidence="3">
    <location>
        <begin position="455"/>
        <end position="476"/>
    </location>
</feature>
<comment type="caution">
    <text evidence="5">The sequence shown here is derived from an EMBL/GenBank/DDBJ whole genome shotgun (WGS) entry which is preliminary data.</text>
</comment>
<dbReference type="InterPro" id="IPR019775">
    <property type="entry name" value="WD40_repeat_CS"/>
</dbReference>
<evidence type="ECO:0000256" key="4">
    <source>
        <dbReference type="SAM" id="MobiDB-lite"/>
    </source>
</evidence>
<reference evidence="6" key="1">
    <citation type="journal article" date="2019" name="Int. J. Syst. Evol. Microbiol.">
        <title>The Global Catalogue of Microorganisms (GCM) 10K type strain sequencing project: providing services to taxonomists for standard genome sequencing and annotation.</title>
        <authorList>
            <consortium name="The Broad Institute Genomics Platform"/>
            <consortium name="The Broad Institute Genome Sequencing Center for Infectious Disease"/>
            <person name="Wu L."/>
            <person name="Ma J."/>
        </authorList>
    </citation>
    <scope>NUCLEOTIDE SEQUENCE [LARGE SCALE GENOMIC DNA]</scope>
    <source>
        <strain evidence="6">ZS-35-S2</strain>
    </source>
</reference>
<dbReference type="PRINTS" id="PR00320">
    <property type="entry name" value="GPROTEINBRPT"/>
</dbReference>
<dbReference type="SMART" id="SM00320">
    <property type="entry name" value="WD40"/>
    <property type="match status" value="7"/>
</dbReference>
<evidence type="ECO:0000256" key="1">
    <source>
        <dbReference type="ARBA" id="ARBA00022574"/>
    </source>
</evidence>
<evidence type="ECO:0000256" key="2">
    <source>
        <dbReference type="ARBA" id="ARBA00022737"/>
    </source>
</evidence>
<dbReference type="PROSITE" id="PS50082">
    <property type="entry name" value="WD_REPEATS_2"/>
    <property type="match status" value="3"/>
</dbReference>
<accession>A0ABW1KR46</accession>
<dbReference type="RefSeq" id="WP_377434679.1">
    <property type="nucleotide sequence ID" value="NZ_JBHSPR010000129.1"/>
</dbReference>
<feature type="repeat" description="WD" evidence="3">
    <location>
        <begin position="256"/>
        <end position="295"/>
    </location>
</feature>
<keyword evidence="1 3" id="KW-0853">WD repeat</keyword>
<dbReference type="Pfam" id="PF00400">
    <property type="entry name" value="WD40"/>
    <property type="match status" value="5"/>
</dbReference>
<evidence type="ECO:0000313" key="6">
    <source>
        <dbReference type="Proteomes" id="UP001596203"/>
    </source>
</evidence>
<sequence length="513" mass="54329">MDETADPRAEFARRLQTLRESAGLSIRRLEIESSRTPRRRDEERIRLKRSTIADMVSQSRPVRPEPANFEVFVDTCLRIAAEQELPLPAALGDRQAWDEAYRRLRDHTDRHPRPPAPTRSSPRVEPPSAEPAQTLVPATAGAASVGAEVAPRRPLVTRRQVILATPLALVSVAAPLLIRQVGGPAESGAGTSTDIAGHDGYDPAGSLLCPPISPDNPVWSVAFGALHGEPVVVVGRADGTVQLWDPLMRTARGIPLKHHAKPVFSVGLSSPIAVSASVDGTLRVWDLTADPPTSTQIGDRLGGGINGVALGRVRGATVAVSGSDDHTVRVWHPAFPATTGMVLGERLDTEITSVATSTLHGTTIAVSGGADGAVRLWDVEAERAVQVLGKHEAAVWAMAVGTMGDRTVAVSGSDDGEFRSWDLSAPKPGGRTLNRFRVAVKSAAVGVLNGRTVAISGSDDSQIRIWDLATGQPYGQGLTGPEKGAMSIAMGDIGGRAFVVSGHWDGTIWTWLL</sequence>